<evidence type="ECO:0000313" key="10">
    <source>
        <dbReference type="EMBL" id="CAI3986426.1"/>
    </source>
</evidence>
<evidence type="ECO:0000256" key="8">
    <source>
        <dbReference type="SAM" id="MobiDB-lite"/>
    </source>
</evidence>
<evidence type="ECO:0000256" key="6">
    <source>
        <dbReference type="ARBA" id="ARBA00022989"/>
    </source>
</evidence>
<feature type="transmembrane region" description="Helical" evidence="9">
    <location>
        <begin position="305"/>
        <end position="326"/>
    </location>
</feature>
<evidence type="ECO:0000256" key="7">
    <source>
        <dbReference type="ARBA" id="ARBA00023136"/>
    </source>
</evidence>
<dbReference type="Pfam" id="PF01594">
    <property type="entry name" value="AI-2E_transport"/>
    <property type="match status" value="1"/>
</dbReference>
<dbReference type="OrthoDB" id="415056at2759"/>
<evidence type="ECO:0000256" key="2">
    <source>
        <dbReference type="ARBA" id="ARBA00009773"/>
    </source>
</evidence>
<evidence type="ECO:0000256" key="5">
    <source>
        <dbReference type="ARBA" id="ARBA00022692"/>
    </source>
</evidence>
<keyword evidence="5 9" id="KW-0812">Transmembrane</keyword>
<feature type="transmembrane region" description="Helical" evidence="9">
    <location>
        <begin position="178"/>
        <end position="204"/>
    </location>
</feature>
<name>A0A9P1C9Y6_9DINO</name>
<dbReference type="EMBL" id="CAMXCT020001081">
    <property type="protein sequence ID" value="CAL1139801.1"/>
    <property type="molecule type" value="Genomic_DNA"/>
</dbReference>
<evidence type="ECO:0000256" key="3">
    <source>
        <dbReference type="ARBA" id="ARBA00022448"/>
    </source>
</evidence>
<feature type="region of interest" description="Disordered" evidence="8">
    <location>
        <begin position="124"/>
        <end position="152"/>
    </location>
</feature>
<comment type="similarity">
    <text evidence="2">Belongs to the autoinducer-2 exporter (AI-2E) (TC 2.A.86) family.</text>
</comment>
<gene>
    <name evidence="10" type="ORF">C1SCF055_LOCUS13780</name>
</gene>
<reference evidence="11" key="2">
    <citation type="submission" date="2024-04" db="EMBL/GenBank/DDBJ databases">
        <authorList>
            <person name="Chen Y."/>
            <person name="Shah S."/>
            <person name="Dougan E. K."/>
            <person name="Thang M."/>
            <person name="Chan C."/>
        </authorList>
    </citation>
    <scope>NUCLEOTIDE SEQUENCE [LARGE SCALE GENOMIC DNA]</scope>
</reference>
<evidence type="ECO:0000313" key="11">
    <source>
        <dbReference type="EMBL" id="CAL1139801.1"/>
    </source>
</evidence>
<feature type="transmembrane region" description="Helical" evidence="9">
    <location>
        <begin position="367"/>
        <end position="389"/>
    </location>
</feature>
<dbReference type="EMBL" id="CAMXCT030001081">
    <property type="protein sequence ID" value="CAL4773738.1"/>
    <property type="molecule type" value="Genomic_DNA"/>
</dbReference>
<evidence type="ECO:0000313" key="13">
    <source>
        <dbReference type="Proteomes" id="UP001152797"/>
    </source>
</evidence>
<feature type="transmembrane region" description="Helical" evidence="9">
    <location>
        <begin position="263"/>
        <end position="285"/>
    </location>
</feature>
<dbReference type="InterPro" id="IPR002549">
    <property type="entry name" value="AI-2E-like"/>
</dbReference>
<proteinExistence type="inferred from homology"/>
<keyword evidence="4" id="KW-1003">Cell membrane</keyword>
<evidence type="ECO:0000313" key="12">
    <source>
        <dbReference type="EMBL" id="CAL4773738.1"/>
    </source>
</evidence>
<dbReference type="Proteomes" id="UP001152797">
    <property type="component" value="Unassembled WGS sequence"/>
</dbReference>
<dbReference type="EMBL" id="CAMXCT010001081">
    <property type="protein sequence ID" value="CAI3986426.1"/>
    <property type="molecule type" value="Genomic_DNA"/>
</dbReference>
<comment type="caution">
    <text evidence="10">The sequence shown here is derived from an EMBL/GenBank/DDBJ whole genome shotgun (WGS) entry which is preliminary data.</text>
</comment>
<dbReference type="PANTHER" id="PTHR21716:SF53">
    <property type="entry name" value="PERMEASE PERM-RELATED"/>
    <property type="match status" value="1"/>
</dbReference>
<sequence length="455" mass="51038">MAPDIEIPRINSREESPAESRLSSSVLLDIVGGASGEQNAESIEGLLSGTASARNRPRFREVLGICMVLVASCIAIYFLYWMRRVLVPLTFAIFLAFLCEPLLALLVNLPRCVGRALQQLGSRRKHRRETSGTKMGRSDQEDTGDSSDADSTLSAAASPISECEGGAARNCCHSCERWLLQIWSIFSVIFVVLSFLAVIFWIFYGVVKVFADFDWGQFKDSEKMEKLKMILSNFGLVHSGLDIDWKQIAAEFRSYLLEMTSSFFSFIEGMMLCVLMFIFCLIGLLPEIHSGRRDSPVKDLVQRYLMCKSVSSFVIAVFVMLALWWMQVPLTIVWGLVTFVTNFIPNLGPLFAIIAPIPFVWLKPDGTLLDTFIVVLVQFLVHNIAGNLIEPQIMSQGLSLHPLIIVVSLLFWSSVWGIAGAILSVPITCVFRLWLSQFDDRRAQRLHKLFDDPMG</sequence>
<reference evidence="10" key="1">
    <citation type="submission" date="2022-10" db="EMBL/GenBank/DDBJ databases">
        <authorList>
            <person name="Chen Y."/>
            <person name="Dougan E. K."/>
            <person name="Chan C."/>
            <person name="Rhodes N."/>
            <person name="Thang M."/>
        </authorList>
    </citation>
    <scope>NUCLEOTIDE SEQUENCE</scope>
</reference>
<feature type="transmembrane region" description="Helical" evidence="9">
    <location>
        <begin position="409"/>
        <end position="435"/>
    </location>
</feature>
<accession>A0A9P1C9Y6</accession>
<dbReference type="PANTHER" id="PTHR21716">
    <property type="entry name" value="TRANSMEMBRANE PROTEIN"/>
    <property type="match status" value="1"/>
</dbReference>
<feature type="transmembrane region" description="Helical" evidence="9">
    <location>
        <begin position="332"/>
        <end position="355"/>
    </location>
</feature>
<evidence type="ECO:0000256" key="4">
    <source>
        <dbReference type="ARBA" id="ARBA00022475"/>
    </source>
</evidence>
<dbReference type="GO" id="GO:0005886">
    <property type="term" value="C:plasma membrane"/>
    <property type="evidence" value="ECO:0007669"/>
    <property type="project" value="UniProtKB-SubCell"/>
</dbReference>
<keyword evidence="7 9" id="KW-0472">Membrane</keyword>
<dbReference type="AlphaFoldDB" id="A0A9P1C9Y6"/>
<evidence type="ECO:0000256" key="1">
    <source>
        <dbReference type="ARBA" id="ARBA00004651"/>
    </source>
</evidence>
<feature type="transmembrane region" description="Helical" evidence="9">
    <location>
        <begin position="86"/>
        <end position="109"/>
    </location>
</feature>
<organism evidence="10">
    <name type="scientific">Cladocopium goreaui</name>
    <dbReference type="NCBI Taxonomy" id="2562237"/>
    <lineage>
        <taxon>Eukaryota</taxon>
        <taxon>Sar</taxon>
        <taxon>Alveolata</taxon>
        <taxon>Dinophyceae</taxon>
        <taxon>Suessiales</taxon>
        <taxon>Symbiodiniaceae</taxon>
        <taxon>Cladocopium</taxon>
    </lineage>
</organism>
<protein>
    <submittedName>
        <fullName evidence="12">AI-2 transport protein TqsA</fullName>
    </submittedName>
</protein>
<feature type="transmembrane region" description="Helical" evidence="9">
    <location>
        <begin position="62"/>
        <end position="80"/>
    </location>
</feature>
<keyword evidence="3" id="KW-0813">Transport</keyword>
<keyword evidence="13" id="KW-1185">Reference proteome</keyword>
<keyword evidence="6 9" id="KW-1133">Transmembrane helix</keyword>
<evidence type="ECO:0000256" key="9">
    <source>
        <dbReference type="SAM" id="Phobius"/>
    </source>
</evidence>
<comment type="subcellular location">
    <subcellularLocation>
        <location evidence="1">Cell membrane</location>
        <topology evidence="1">Multi-pass membrane protein</topology>
    </subcellularLocation>
</comment>